<dbReference type="SUPFAM" id="SSF57850">
    <property type="entry name" value="RING/U-box"/>
    <property type="match status" value="1"/>
</dbReference>
<keyword evidence="4" id="KW-1185">Reference proteome</keyword>
<dbReference type="PROSITE" id="PS51698">
    <property type="entry name" value="U_BOX"/>
    <property type="match status" value="1"/>
</dbReference>
<dbReference type="SMART" id="SM00504">
    <property type="entry name" value="Ubox"/>
    <property type="match status" value="1"/>
</dbReference>
<sequence>MSDIESSSSQVPDGFICPISLELMRDPVMNRRSLSYERKSILNWLHRGNAHCPLTREPLRPSQLVPNNALKVRIRRWSMENGVSHEEHYNNNDDILSDRSESSEEEGSEKYSHIEEMGVMGFMSNNNNYEIPTSSRNALADLTDLFDQVLEITSTD</sequence>
<dbReference type="Gene3D" id="3.30.40.10">
    <property type="entry name" value="Zinc/RING finger domain, C3HC4 (zinc finger)"/>
    <property type="match status" value="1"/>
</dbReference>
<dbReference type="Pfam" id="PF04564">
    <property type="entry name" value="U-box"/>
    <property type="match status" value="1"/>
</dbReference>
<dbReference type="Proteomes" id="UP001295423">
    <property type="component" value="Unassembled WGS sequence"/>
</dbReference>
<reference evidence="3" key="1">
    <citation type="submission" date="2023-08" db="EMBL/GenBank/DDBJ databases">
        <authorList>
            <person name="Audoor S."/>
            <person name="Bilcke G."/>
        </authorList>
    </citation>
    <scope>NUCLEOTIDE SEQUENCE</scope>
</reference>
<name>A0AAD2G831_9STRA</name>
<feature type="region of interest" description="Disordered" evidence="1">
    <location>
        <begin position="85"/>
        <end position="110"/>
    </location>
</feature>
<evidence type="ECO:0000259" key="2">
    <source>
        <dbReference type="PROSITE" id="PS51698"/>
    </source>
</evidence>
<dbReference type="GO" id="GO:0061630">
    <property type="term" value="F:ubiquitin protein ligase activity"/>
    <property type="evidence" value="ECO:0007669"/>
    <property type="project" value="InterPro"/>
</dbReference>
<dbReference type="InterPro" id="IPR013083">
    <property type="entry name" value="Znf_RING/FYVE/PHD"/>
</dbReference>
<evidence type="ECO:0000256" key="1">
    <source>
        <dbReference type="SAM" id="MobiDB-lite"/>
    </source>
</evidence>
<dbReference type="PANTHER" id="PTHR22849">
    <property type="entry name" value="WDSAM1 PROTEIN"/>
    <property type="match status" value="1"/>
</dbReference>
<dbReference type="GO" id="GO:0016567">
    <property type="term" value="P:protein ubiquitination"/>
    <property type="evidence" value="ECO:0007669"/>
    <property type="project" value="InterPro"/>
</dbReference>
<comment type="caution">
    <text evidence="3">The sequence shown here is derived from an EMBL/GenBank/DDBJ whole genome shotgun (WGS) entry which is preliminary data.</text>
</comment>
<proteinExistence type="predicted"/>
<feature type="domain" description="U-box" evidence="2">
    <location>
        <begin position="10"/>
        <end position="84"/>
    </location>
</feature>
<dbReference type="InterPro" id="IPR003613">
    <property type="entry name" value="Ubox_domain"/>
</dbReference>
<evidence type="ECO:0000313" key="4">
    <source>
        <dbReference type="Proteomes" id="UP001295423"/>
    </source>
</evidence>
<dbReference type="InterPro" id="IPR045185">
    <property type="entry name" value="PUB22/23/24-like"/>
</dbReference>
<evidence type="ECO:0000313" key="3">
    <source>
        <dbReference type="EMBL" id="CAJ1966060.1"/>
    </source>
</evidence>
<dbReference type="AlphaFoldDB" id="A0AAD2G831"/>
<dbReference type="EMBL" id="CAKOGP040002247">
    <property type="protein sequence ID" value="CAJ1966060.1"/>
    <property type="molecule type" value="Genomic_DNA"/>
</dbReference>
<protein>
    <recommendedName>
        <fullName evidence="2">U-box domain-containing protein</fullName>
    </recommendedName>
</protein>
<accession>A0AAD2G831</accession>
<organism evidence="3 4">
    <name type="scientific">Cylindrotheca closterium</name>
    <dbReference type="NCBI Taxonomy" id="2856"/>
    <lineage>
        <taxon>Eukaryota</taxon>
        <taxon>Sar</taxon>
        <taxon>Stramenopiles</taxon>
        <taxon>Ochrophyta</taxon>
        <taxon>Bacillariophyta</taxon>
        <taxon>Bacillariophyceae</taxon>
        <taxon>Bacillariophycidae</taxon>
        <taxon>Bacillariales</taxon>
        <taxon>Bacillariaceae</taxon>
        <taxon>Cylindrotheca</taxon>
    </lineage>
</organism>
<gene>
    <name evidence="3" type="ORF">CYCCA115_LOCUS21644</name>
</gene>
<dbReference type="PANTHER" id="PTHR22849:SF164">
    <property type="entry name" value="U-BOX DOMAIN-CONTAINING PROTEIN"/>
    <property type="match status" value="1"/>
</dbReference>